<dbReference type="Proteomes" id="UP000628017">
    <property type="component" value="Unassembled WGS sequence"/>
</dbReference>
<accession>A0A916VR71</accession>
<name>A0A916VR71_9RHOB</name>
<keyword evidence="2" id="KW-1185">Reference proteome</keyword>
<sequence>MLEYRPDKFIRTFEIYKGVQFWEWLNQPQIITIMKTACYLRRPAVEAIAPLLEQAFETEVHRVKVRQMIGHMVRQILESEGYHLHRANVRINSRDNPFLFGSAYTRFAA</sequence>
<reference evidence="1" key="1">
    <citation type="journal article" date="2014" name="Int. J. Syst. Evol. Microbiol.">
        <title>Complete genome sequence of Corynebacterium casei LMG S-19264T (=DSM 44701T), isolated from a smear-ripened cheese.</title>
        <authorList>
            <consortium name="US DOE Joint Genome Institute (JGI-PGF)"/>
            <person name="Walter F."/>
            <person name="Albersmeier A."/>
            <person name="Kalinowski J."/>
            <person name="Ruckert C."/>
        </authorList>
    </citation>
    <scope>NUCLEOTIDE SEQUENCE</scope>
    <source>
        <strain evidence="1">CGMCC 1.15880</strain>
    </source>
</reference>
<proteinExistence type="predicted"/>
<dbReference type="AlphaFoldDB" id="A0A916VR71"/>
<dbReference type="RefSeq" id="WP_188675827.1">
    <property type="nucleotide sequence ID" value="NZ_BMKA01000003.1"/>
</dbReference>
<reference evidence="1" key="2">
    <citation type="submission" date="2020-09" db="EMBL/GenBank/DDBJ databases">
        <authorList>
            <person name="Sun Q."/>
            <person name="Zhou Y."/>
        </authorList>
    </citation>
    <scope>NUCLEOTIDE SEQUENCE</scope>
    <source>
        <strain evidence="1">CGMCC 1.15880</strain>
    </source>
</reference>
<gene>
    <name evidence="1" type="ORF">GCM10011498_25190</name>
</gene>
<comment type="caution">
    <text evidence="1">The sequence shown here is derived from an EMBL/GenBank/DDBJ whole genome shotgun (WGS) entry which is preliminary data.</text>
</comment>
<protein>
    <submittedName>
        <fullName evidence="1">Uncharacterized protein</fullName>
    </submittedName>
</protein>
<evidence type="ECO:0000313" key="1">
    <source>
        <dbReference type="EMBL" id="GGA23295.1"/>
    </source>
</evidence>
<organism evidence="1 2">
    <name type="scientific">Neptunicoccus cionae</name>
    <dbReference type="NCBI Taxonomy" id="2035344"/>
    <lineage>
        <taxon>Bacteria</taxon>
        <taxon>Pseudomonadati</taxon>
        <taxon>Pseudomonadota</taxon>
        <taxon>Alphaproteobacteria</taxon>
        <taxon>Rhodobacterales</taxon>
        <taxon>Paracoccaceae</taxon>
        <taxon>Neptunicoccus</taxon>
    </lineage>
</organism>
<evidence type="ECO:0000313" key="2">
    <source>
        <dbReference type="Proteomes" id="UP000628017"/>
    </source>
</evidence>
<dbReference type="EMBL" id="BMKA01000003">
    <property type="protein sequence ID" value="GGA23295.1"/>
    <property type="molecule type" value="Genomic_DNA"/>
</dbReference>